<proteinExistence type="predicted"/>
<reference evidence="2" key="1">
    <citation type="journal article" date="2010" name="Appl. Environ. Microbiol.">
        <title>Wide dispersal and possible multiple origins of low-copy-number plasmids in rickettsia species associated with blood-feeding arthropods.</title>
        <authorList>
            <person name="Baldridge G.D."/>
            <person name="Burkhardt N.Y."/>
            <person name="Labruna M.B."/>
            <person name="Pacheco R.C."/>
            <person name="Paddock C.D."/>
            <person name="Williamson P.C."/>
            <person name="Billingsley P.M."/>
            <person name="Felsheim R.F."/>
            <person name="Kurtti T.J."/>
            <person name="Munderloh U.G."/>
        </authorList>
    </citation>
    <scope>NUCLEOTIDE SEQUENCE</scope>
    <source>
        <strain evidence="2">AaR/SC</strain>
        <plasmid evidence="2">pRAM23</plasmid>
    </source>
</reference>
<dbReference type="EMBL" id="GU322807">
    <property type="protein sequence ID" value="ADD14600.1"/>
    <property type="molecule type" value="Genomic_DNA"/>
</dbReference>
<dbReference type="InterPro" id="IPR041451">
    <property type="entry name" value="RecD2_SH13"/>
</dbReference>
<dbReference type="SUPFAM" id="SSF52540">
    <property type="entry name" value="P-loop containing nucleoside triphosphate hydrolases"/>
    <property type="match status" value="1"/>
</dbReference>
<dbReference type="GO" id="GO:0004386">
    <property type="term" value="F:helicase activity"/>
    <property type="evidence" value="ECO:0007669"/>
    <property type="project" value="UniProtKB-KW"/>
</dbReference>
<dbReference type="Pfam" id="PF18335">
    <property type="entry name" value="SH3_13"/>
    <property type="match status" value="1"/>
</dbReference>
<organism evidence="2">
    <name type="scientific">Rickettsia amblyommatis str. AaR/SC</name>
    <dbReference type="NCBI Taxonomy" id="933950"/>
    <lineage>
        <taxon>Bacteria</taxon>
        <taxon>Pseudomonadati</taxon>
        <taxon>Pseudomonadota</taxon>
        <taxon>Alphaproteobacteria</taxon>
        <taxon>Rickettsiales</taxon>
        <taxon>Rickettsiaceae</taxon>
        <taxon>Rickettsieae</taxon>
        <taxon>Rickettsia</taxon>
        <taxon>spotted fever group</taxon>
    </lineage>
</organism>
<accession>D3XF39</accession>
<dbReference type="Gene3D" id="3.40.50.300">
    <property type="entry name" value="P-loop containing nucleotide triphosphate hydrolases"/>
    <property type="match status" value="1"/>
</dbReference>
<gene>
    <name evidence="2" type="ORF">pRAM23_00110</name>
</gene>
<evidence type="ECO:0000313" key="2">
    <source>
        <dbReference type="EMBL" id="ADD14600.1"/>
    </source>
</evidence>
<dbReference type="AlphaFoldDB" id="D3XF39"/>
<evidence type="ECO:0000259" key="1">
    <source>
        <dbReference type="Pfam" id="PF18335"/>
    </source>
</evidence>
<sequence length="115" mass="13109">MNNGILPDLAQTNKASDFYFIEAEHGKDIINKIIMMIRERIPKKFNLNPVNDIQLLCPMQRGGVGARSLNIELQKILNPNYRSGITKFGQIFAIGDKVIQTENNYDKEVYNGVMH</sequence>
<feature type="domain" description="ATP-dependent RecD2 DNA helicase SH3" evidence="1">
    <location>
        <begin position="69"/>
        <end position="112"/>
    </location>
</feature>
<dbReference type="InterPro" id="IPR027417">
    <property type="entry name" value="P-loop_NTPase"/>
</dbReference>
<keyword evidence="2" id="KW-0067">ATP-binding</keyword>
<keyword evidence="2" id="KW-0614">Plasmid</keyword>
<geneLocation type="plasmid" evidence="2">
    <name>pRAM23</name>
</geneLocation>
<keyword evidence="2" id="KW-0547">Nucleotide-binding</keyword>
<name>D3XF39_RICAM</name>
<keyword evidence="2" id="KW-0347">Helicase</keyword>
<protein>
    <submittedName>
        <fullName evidence="2">Helicase RecD/TraA</fullName>
    </submittedName>
</protein>
<dbReference type="RefSeq" id="WP_013006738.1">
    <property type="nucleotide sequence ID" value="NC_013937.1"/>
</dbReference>
<keyword evidence="2" id="KW-0378">Hydrolase</keyword>